<dbReference type="STRING" id="264198.Reut_A2379"/>
<proteinExistence type="predicted"/>
<sequence length="94" mass="10657">MPNALPPAATYQHAFEAQRAAGGQVVSTRTLVRETTTRIHGRDHFEFRGTDEDSVYAAALDRKNSIDIYRSPAVAYRYWEGDEYVVMVRCFGLD</sequence>
<evidence type="ECO:0000313" key="1">
    <source>
        <dbReference type="EMBL" id="AAZ61741.1"/>
    </source>
</evidence>
<dbReference type="HOGENOM" id="CLU_2381354_0_0_4"/>
<gene>
    <name evidence="1" type="ordered locus">Reut_A2379</name>
</gene>
<reference evidence="1" key="1">
    <citation type="submission" date="2005-08" db="EMBL/GenBank/DDBJ databases">
        <title>Complete sequence of Chromosome1 of Ralstonia eutropha JMP134.</title>
        <authorList>
            <person name="Copeland A."/>
            <person name="Lucas S."/>
            <person name="Lapidus A."/>
            <person name="Barry K."/>
            <person name="Detter J.C."/>
            <person name="Glavina T."/>
            <person name="Hammon N."/>
            <person name="Israni S."/>
            <person name="Pitluck S."/>
            <person name="Goltsman E."/>
            <person name="Martinez M."/>
            <person name="Schmutz J."/>
            <person name="Larimer F."/>
            <person name="Land M."/>
            <person name="Lykidis A."/>
            <person name="Richardson P."/>
        </authorList>
    </citation>
    <scope>NUCLEOTIDE SEQUENCE</scope>
    <source>
        <strain evidence="1">JMP134</strain>
    </source>
</reference>
<dbReference type="AlphaFoldDB" id="Q46YP2"/>
<dbReference type="KEGG" id="reu:Reut_A2379"/>
<accession>Q46YP2</accession>
<name>Q46YP2_CUPPJ</name>
<protein>
    <submittedName>
        <fullName evidence="1">Uncharacterized protein</fullName>
    </submittedName>
</protein>
<dbReference type="EMBL" id="CP000090">
    <property type="protein sequence ID" value="AAZ61741.1"/>
    <property type="molecule type" value="Genomic_DNA"/>
</dbReference>
<organism evidence="1">
    <name type="scientific">Cupriavidus pinatubonensis (strain JMP 134 / LMG 1197)</name>
    <name type="common">Cupriavidus necator (strain JMP 134)</name>
    <dbReference type="NCBI Taxonomy" id="264198"/>
    <lineage>
        <taxon>Bacteria</taxon>
        <taxon>Pseudomonadati</taxon>
        <taxon>Pseudomonadota</taxon>
        <taxon>Betaproteobacteria</taxon>
        <taxon>Burkholderiales</taxon>
        <taxon>Burkholderiaceae</taxon>
        <taxon>Cupriavidus</taxon>
    </lineage>
</organism>